<dbReference type="EMBL" id="JAFJMO010000004">
    <property type="protein sequence ID" value="KAJ8278734.1"/>
    <property type="molecule type" value="Genomic_DNA"/>
</dbReference>
<dbReference type="PANTHER" id="PTHR16655">
    <property type="entry name" value="COCAINE AND AMPHETAMINE REGULATED TRANSCRIPT PROTEIN"/>
    <property type="match status" value="1"/>
</dbReference>
<dbReference type="GO" id="GO:0043410">
    <property type="term" value="P:positive regulation of MAPK cascade"/>
    <property type="evidence" value="ECO:0007669"/>
    <property type="project" value="InterPro"/>
</dbReference>
<dbReference type="Pfam" id="PF06003">
    <property type="entry name" value="SMN_Tudor"/>
    <property type="match status" value="2"/>
</dbReference>
<dbReference type="GO" id="GO:0006397">
    <property type="term" value="P:mRNA processing"/>
    <property type="evidence" value="ECO:0007669"/>
    <property type="project" value="UniProtKB-KW"/>
</dbReference>
<dbReference type="CDD" id="cd22852">
    <property type="entry name" value="SMN_C"/>
    <property type="match status" value="1"/>
</dbReference>
<evidence type="ECO:0000313" key="12">
    <source>
        <dbReference type="EMBL" id="KAJ8278734.1"/>
    </source>
</evidence>
<evidence type="ECO:0000256" key="9">
    <source>
        <dbReference type="ARBA" id="ARBA00023242"/>
    </source>
</evidence>
<reference evidence="12" key="1">
    <citation type="journal article" date="2023" name="Science">
        <title>Genome structures resolve the early diversification of teleost fishes.</title>
        <authorList>
            <person name="Parey E."/>
            <person name="Louis A."/>
            <person name="Montfort J."/>
            <person name="Bouchez O."/>
            <person name="Roques C."/>
            <person name="Iampietro C."/>
            <person name="Lluch J."/>
            <person name="Castinel A."/>
            <person name="Donnadieu C."/>
            <person name="Desvignes T."/>
            <person name="Floi Bucao C."/>
            <person name="Jouanno E."/>
            <person name="Wen M."/>
            <person name="Mejri S."/>
            <person name="Dirks R."/>
            <person name="Jansen H."/>
            <person name="Henkel C."/>
            <person name="Chen W.J."/>
            <person name="Zahm M."/>
            <person name="Cabau C."/>
            <person name="Klopp C."/>
            <person name="Thompson A.W."/>
            <person name="Robinson-Rechavi M."/>
            <person name="Braasch I."/>
            <person name="Lecointre G."/>
            <person name="Bobe J."/>
            <person name="Postlethwait J.H."/>
            <person name="Berthelot C."/>
            <person name="Roest Crollius H."/>
            <person name="Guiguen Y."/>
        </authorList>
    </citation>
    <scope>NUCLEOTIDE SEQUENCE</scope>
    <source>
        <strain evidence="12">Concon-B</strain>
    </source>
</reference>
<dbReference type="GO" id="GO:0008343">
    <property type="term" value="P:adult feeding behavior"/>
    <property type="evidence" value="ECO:0007669"/>
    <property type="project" value="InterPro"/>
</dbReference>
<dbReference type="GO" id="GO:0005184">
    <property type="term" value="F:neuropeptide hormone activity"/>
    <property type="evidence" value="ECO:0007669"/>
    <property type="project" value="InterPro"/>
</dbReference>
<dbReference type="GO" id="GO:0005737">
    <property type="term" value="C:cytoplasm"/>
    <property type="evidence" value="ECO:0007669"/>
    <property type="project" value="InterPro"/>
</dbReference>
<evidence type="ECO:0000256" key="4">
    <source>
        <dbReference type="ARBA" id="ARBA00005371"/>
    </source>
</evidence>
<keyword evidence="8" id="KW-0508">mRNA splicing</keyword>
<evidence type="ECO:0000259" key="11">
    <source>
        <dbReference type="PROSITE" id="PS50304"/>
    </source>
</evidence>
<evidence type="ECO:0000313" key="13">
    <source>
        <dbReference type="Proteomes" id="UP001152803"/>
    </source>
</evidence>
<keyword evidence="5" id="KW-0964">Secreted</keyword>
<feature type="domain" description="Tudor" evidence="11">
    <location>
        <begin position="139"/>
        <end position="197"/>
    </location>
</feature>
<dbReference type="InterPro" id="IPR009106">
    <property type="entry name" value="CART"/>
</dbReference>
<keyword evidence="9" id="KW-0539">Nucleus</keyword>
<evidence type="ECO:0000256" key="8">
    <source>
        <dbReference type="ARBA" id="ARBA00023187"/>
    </source>
</evidence>
<comment type="caution">
    <text evidence="12">The sequence shown here is derived from an EMBL/GenBank/DDBJ whole genome shotgun (WGS) entry which is preliminary data.</text>
</comment>
<comment type="subcellular location">
    <subcellularLocation>
        <location evidence="1">Nucleus</location>
        <location evidence="1">Cajal body</location>
    </subcellularLocation>
    <subcellularLocation>
        <location evidence="2">Secreted</location>
    </subcellularLocation>
</comment>
<dbReference type="Proteomes" id="UP001152803">
    <property type="component" value="Unassembled WGS sequence"/>
</dbReference>
<dbReference type="OrthoDB" id="197400at2759"/>
<evidence type="ECO:0000256" key="5">
    <source>
        <dbReference type="ARBA" id="ARBA00022525"/>
    </source>
</evidence>
<dbReference type="PANTHER" id="PTHR16655:SF4">
    <property type="entry name" value="COCAINE- AND AMPHETAMINE-REGULATED TRANSCRIPT PROTEIN"/>
    <property type="match status" value="1"/>
</dbReference>
<dbReference type="AlphaFoldDB" id="A0A9Q1I2H7"/>
<dbReference type="InterPro" id="IPR047313">
    <property type="entry name" value="SMN_C"/>
</dbReference>
<comment type="similarity">
    <text evidence="3">Belongs to the CART family.</text>
</comment>
<dbReference type="SUPFAM" id="SSF63748">
    <property type="entry name" value="Tudor/PWWP/MBT"/>
    <property type="match status" value="2"/>
</dbReference>
<comment type="similarity">
    <text evidence="4">Belongs to the SMN family.</text>
</comment>
<dbReference type="PROSITE" id="PS50304">
    <property type="entry name" value="TUDOR"/>
    <property type="match status" value="2"/>
</dbReference>
<gene>
    <name evidence="12" type="ORF">COCON_G00058000</name>
</gene>
<dbReference type="GO" id="GO:0008380">
    <property type="term" value="P:RNA splicing"/>
    <property type="evidence" value="ECO:0007669"/>
    <property type="project" value="UniProtKB-KW"/>
</dbReference>
<evidence type="ECO:0000256" key="7">
    <source>
        <dbReference type="ARBA" id="ARBA00023157"/>
    </source>
</evidence>
<dbReference type="CDD" id="cd22741">
    <property type="entry name" value="CART_CTD-like"/>
    <property type="match status" value="1"/>
</dbReference>
<evidence type="ECO:0000256" key="1">
    <source>
        <dbReference type="ARBA" id="ARBA00004408"/>
    </source>
</evidence>
<dbReference type="GO" id="GO:0032099">
    <property type="term" value="P:negative regulation of appetite"/>
    <property type="evidence" value="ECO:0007669"/>
    <property type="project" value="InterPro"/>
</dbReference>
<dbReference type="Gene3D" id="4.10.40.30">
    <property type="entry name" value="CART, C-terminal domain"/>
    <property type="match status" value="1"/>
</dbReference>
<sequence length="490" mass="53974">MAECHGDIVFRKDRSACCSAAIADDNSALVKAYDRALKSFQKGVMSEGEDTSDGLNEMPKSGEESKAAEKERTTTCQPWAVGSRCRTVWSEDGLLYPAALVSVEGQRGRVKFDGYGNEQDVELSALLPEHLDQPWREKRWVMGSRCRAVWSGDGLVYPAVLVWRKGDRGRVQFEGYGNEEELELCALLPPEERKRATLPQEVLKTSPASSRSHGSHTDWRKNEKENTTKKQDPTFAIPPACTTDGNRGRDSCLGEPVTGQKDQGKSGSCKERLMGACPPPSPPFDFFPPVPPRFSPQDVLPSTPPPPPPLPGVFPPWGSPGGGWEGLDPDMSSLSSMLLSWYLCGYHTGCYMALQQAKAGCESVDQETHKPDCSTWLDFSSVSTMVNTRLLLLCLTCALLVLLVHCENSLEPRSFDDPIKTQEEKDLIEALQEVLEKLKNQRMPPSEKKLGWVTSCDAGEECALRKGSRIGRLCSCPRGTSCNLSILKCL</sequence>
<evidence type="ECO:0000256" key="2">
    <source>
        <dbReference type="ARBA" id="ARBA00004613"/>
    </source>
</evidence>
<feature type="compositionally biased region" description="Basic and acidic residues" evidence="10">
    <location>
        <begin position="215"/>
        <end position="232"/>
    </location>
</feature>
<dbReference type="InterPro" id="IPR002999">
    <property type="entry name" value="Tudor"/>
</dbReference>
<dbReference type="InterPro" id="IPR010304">
    <property type="entry name" value="SMN_Tudor"/>
</dbReference>
<dbReference type="GO" id="GO:0005615">
    <property type="term" value="C:extracellular space"/>
    <property type="evidence" value="ECO:0007669"/>
    <property type="project" value="InterPro"/>
</dbReference>
<accession>A0A9Q1I2H7</accession>
<organism evidence="12 13">
    <name type="scientific">Conger conger</name>
    <name type="common">Conger eel</name>
    <name type="synonym">Muraena conger</name>
    <dbReference type="NCBI Taxonomy" id="82655"/>
    <lineage>
        <taxon>Eukaryota</taxon>
        <taxon>Metazoa</taxon>
        <taxon>Chordata</taxon>
        <taxon>Craniata</taxon>
        <taxon>Vertebrata</taxon>
        <taxon>Euteleostomi</taxon>
        <taxon>Actinopterygii</taxon>
        <taxon>Neopterygii</taxon>
        <taxon>Teleostei</taxon>
        <taxon>Anguilliformes</taxon>
        <taxon>Congridae</taxon>
        <taxon>Conger</taxon>
    </lineage>
</organism>
<feature type="domain" description="Tudor" evidence="11">
    <location>
        <begin position="78"/>
        <end position="136"/>
    </location>
</feature>
<dbReference type="GO" id="GO:0007186">
    <property type="term" value="P:G protein-coupled receptor signaling pathway"/>
    <property type="evidence" value="ECO:0007669"/>
    <property type="project" value="InterPro"/>
</dbReference>
<feature type="region of interest" description="Disordered" evidence="10">
    <location>
        <begin position="197"/>
        <end position="274"/>
    </location>
</feature>
<feature type="compositionally biased region" description="Basic and acidic residues" evidence="10">
    <location>
        <begin position="262"/>
        <end position="273"/>
    </location>
</feature>
<dbReference type="SMART" id="SM00333">
    <property type="entry name" value="TUDOR"/>
    <property type="match status" value="2"/>
</dbReference>
<evidence type="ECO:0000256" key="6">
    <source>
        <dbReference type="ARBA" id="ARBA00022664"/>
    </source>
</evidence>
<dbReference type="GO" id="GO:0015030">
    <property type="term" value="C:Cajal body"/>
    <property type="evidence" value="ECO:0007669"/>
    <property type="project" value="UniProtKB-SubCell"/>
</dbReference>
<proteinExistence type="inferred from homology"/>
<name>A0A9Q1I2H7_CONCO</name>
<dbReference type="Gene3D" id="2.30.30.140">
    <property type="match status" value="2"/>
</dbReference>
<keyword evidence="7" id="KW-1015">Disulfide bond</keyword>
<evidence type="ECO:0000256" key="3">
    <source>
        <dbReference type="ARBA" id="ARBA00005294"/>
    </source>
</evidence>
<dbReference type="Pfam" id="PF06373">
    <property type="entry name" value="CART"/>
    <property type="match status" value="1"/>
</dbReference>
<feature type="compositionally biased region" description="Basic and acidic residues" evidence="10">
    <location>
        <begin position="60"/>
        <end position="73"/>
    </location>
</feature>
<keyword evidence="6" id="KW-0507">mRNA processing</keyword>
<keyword evidence="13" id="KW-1185">Reference proteome</keyword>
<protein>
    <recommendedName>
        <fullName evidence="11">Tudor domain-containing protein</fullName>
    </recommendedName>
</protein>
<dbReference type="SUPFAM" id="SSF64546">
    <property type="entry name" value="Satiety factor CART (cocaine and amphetamine regulated transcript)"/>
    <property type="match status" value="1"/>
</dbReference>
<feature type="region of interest" description="Disordered" evidence="10">
    <location>
        <begin position="44"/>
        <end position="74"/>
    </location>
</feature>
<dbReference type="InterPro" id="IPR036722">
    <property type="entry name" value="CART_C_sf"/>
</dbReference>
<evidence type="ECO:0000256" key="10">
    <source>
        <dbReference type="SAM" id="MobiDB-lite"/>
    </source>
</evidence>
<dbReference type="GO" id="GO:0003723">
    <property type="term" value="F:RNA binding"/>
    <property type="evidence" value="ECO:0007669"/>
    <property type="project" value="InterPro"/>
</dbReference>
<dbReference type="GO" id="GO:0009267">
    <property type="term" value="P:cellular response to starvation"/>
    <property type="evidence" value="ECO:0007669"/>
    <property type="project" value="InterPro"/>
</dbReference>